<keyword evidence="3" id="KW-0285">Flavoprotein</keyword>
<evidence type="ECO:0000256" key="1">
    <source>
        <dbReference type="ARBA" id="ARBA00004239"/>
    </source>
</evidence>
<dbReference type="OrthoDB" id="407275at2759"/>
<evidence type="ECO:0000256" key="4">
    <source>
        <dbReference type="ARBA" id="ARBA00022729"/>
    </source>
</evidence>
<keyword evidence="5" id="KW-0274">FAD</keyword>
<comment type="subcellular location">
    <subcellularLocation>
        <location evidence="1">Secreted</location>
        <location evidence="1">Extracellular space</location>
    </subcellularLocation>
</comment>
<reference evidence="9" key="1">
    <citation type="journal article" date="2021" name="bioRxiv">
        <title>Whole Genome Assembly and Annotation of Northern Wild Rice, Zizania palustris L., Supports a Whole Genome Duplication in the Zizania Genus.</title>
        <authorList>
            <person name="Haas M."/>
            <person name="Kono T."/>
            <person name="Macchietto M."/>
            <person name="Millas R."/>
            <person name="McGilp L."/>
            <person name="Shao M."/>
            <person name="Duquette J."/>
            <person name="Hirsch C.N."/>
            <person name="Kimball J."/>
        </authorList>
    </citation>
    <scope>NUCLEOTIDE SEQUENCE</scope>
    <source>
        <tissue evidence="9">Fresh leaf tissue</tissue>
    </source>
</reference>
<reference evidence="9" key="2">
    <citation type="submission" date="2021-02" db="EMBL/GenBank/DDBJ databases">
        <authorList>
            <person name="Kimball J.A."/>
            <person name="Haas M.W."/>
            <person name="Macchietto M."/>
            <person name="Kono T."/>
            <person name="Duquette J."/>
            <person name="Shao M."/>
        </authorList>
    </citation>
    <scope>NUCLEOTIDE SEQUENCE</scope>
    <source>
        <tissue evidence="9">Fresh leaf tissue</tissue>
    </source>
</reference>
<dbReference type="PROSITE" id="PS00862">
    <property type="entry name" value="OX2_COVAL_FAD"/>
    <property type="match status" value="1"/>
</dbReference>
<comment type="caution">
    <text evidence="9">The sequence shown here is derived from an EMBL/GenBank/DDBJ whole genome shotgun (WGS) entry which is preliminary data.</text>
</comment>
<evidence type="ECO:0000313" key="10">
    <source>
        <dbReference type="Proteomes" id="UP000729402"/>
    </source>
</evidence>
<dbReference type="PROSITE" id="PS51387">
    <property type="entry name" value="FAD_PCMH"/>
    <property type="match status" value="1"/>
</dbReference>
<comment type="similarity">
    <text evidence="2">Belongs to the oxygen-dependent FAD-linked oxidoreductase family.</text>
</comment>
<accession>A0A8J5RQE6</accession>
<dbReference type="InterPro" id="IPR012951">
    <property type="entry name" value="BBE"/>
</dbReference>
<dbReference type="PANTHER" id="PTHR32448">
    <property type="entry name" value="OS08G0158400 PROTEIN"/>
    <property type="match status" value="1"/>
</dbReference>
<name>A0A8J5RQE6_ZIZPA</name>
<evidence type="ECO:0000256" key="2">
    <source>
        <dbReference type="ARBA" id="ARBA00005466"/>
    </source>
</evidence>
<evidence type="ECO:0000256" key="3">
    <source>
        <dbReference type="ARBA" id="ARBA00022630"/>
    </source>
</evidence>
<dbReference type="InterPro" id="IPR006094">
    <property type="entry name" value="Oxid_FAD_bind_N"/>
</dbReference>
<keyword evidence="4" id="KW-0732">Signal</keyword>
<proteinExistence type="inferred from homology"/>
<evidence type="ECO:0000256" key="5">
    <source>
        <dbReference type="ARBA" id="ARBA00022827"/>
    </source>
</evidence>
<dbReference type="GO" id="GO:0005576">
    <property type="term" value="C:extracellular region"/>
    <property type="evidence" value="ECO:0007669"/>
    <property type="project" value="UniProtKB-SubCell"/>
</dbReference>
<keyword evidence="7" id="KW-0325">Glycoprotein</keyword>
<dbReference type="EMBL" id="JAAALK010000287">
    <property type="protein sequence ID" value="KAG8058571.1"/>
    <property type="molecule type" value="Genomic_DNA"/>
</dbReference>
<dbReference type="Proteomes" id="UP000729402">
    <property type="component" value="Unassembled WGS sequence"/>
</dbReference>
<evidence type="ECO:0000313" key="9">
    <source>
        <dbReference type="EMBL" id="KAG8058571.1"/>
    </source>
</evidence>
<gene>
    <name evidence="9" type="ORF">GUJ93_ZPchr0002g23876</name>
</gene>
<dbReference type="Pfam" id="PF08031">
    <property type="entry name" value="BBE"/>
    <property type="match status" value="1"/>
</dbReference>
<dbReference type="InterPro" id="IPR016166">
    <property type="entry name" value="FAD-bd_PCMH"/>
</dbReference>
<keyword evidence="10" id="KW-1185">Reference proteome</keyword>
<dbReference type="Pfam" id="PF01565">
    <property type="entry name" value="FAD_binding_4"/>
    <property type="match status" value="1"/>
</dbReference>
<evidence type="ECO:0000259" key="8">
    <source>
        <dbReference type="PROSITE" id="PS51387"/>
    </source>
</evidence>
<dbReference type="AlphaFoldDB" id="A0A8J5RQE6"/>
<keyword evidence="6" id="KW-0560">Oxidoreductase</keyword>
<evidence type="ECO:0000256" key="6">
    <source>
        <dbReference type="ARBA" id="ARBA00023002"/>
    </source>
</evidence>
<dbReference type="GO" id="GO:0071949">
    <property type="term" value="F:FAD binding"/>
    <property type="evidence" value="ECO:0007669"/>
    <property type="project" value="InterPro"/>
</dbReference>
<dbReference type="GO" id="GO:0016491">
    <property type="term" value="F:oxidoreductase activity"/>
    <property type="evidence" value="ECO:0007669"/>
    <property type="project" value="UniProtKB-KW"/>
</dbReference>
<feature type="domain" description="FAD-binding PCMH-type" evidence="8">
    <location>
        <begin position="100"/>
        <end position="282"/>
    </location>
</feature>
<organism evidence="9 10">
    <name type="scientific">Zizania palustris</name>
    <name type="common">Northern wild rice</name>
    <dbReference type="NCBI Taxonomy" id="103762"/>
    <lineage>
        <taxon>Eukaryota</taxon>
        <taxon>Viridiplantae</taxon>
        <taxon>Streptophyta</taxon>
        <taxon>Embryophyta</taxon>
        <taxon>Tracheophyta</taxon>
        <taxon>Spermatophyta</taxon>
        <taxon>Magnoliopsida</taxon>
        <taxon>Liliopsida</taxon>
        <taxon>Poales</taxon>
        <taxon>Poaceae</taxon>
        <taxon>BOP clade</taxon>
        <taxon>Oryzoideae</taxon>
        <taxon>Oryzeae</taxon>
        <taxon>Zizaniinae</taxon>
        <taxon>Zizania</taxon>
    </lineage>
</organism>
<evidence type="ECO:0000256" key="7">
    <source>
        <dbReference type="ARBA" id="ARBA00023180"/>
    </source>
</evidence>
<sequence>MSRQSERSLVSGCDTKKTMETRRRRLSLLLLHLSLLTSPGSCSWQEHGGGDGLRDSFVRCVARRSPATADLTRLVHAPGDGCYPSLLNSTIQNRRFASPGTSRPTLLLTPATVEEVRACVACCRALGVTVRARGGGHDYEGLSYRSLRSGDDGGRRFAVVDVAALRDVRVDAARRVARAQPGATLGELYYAVAKGSGGQLGFPAGICPTVCVGGHLSGGGFGPMMRRYGLAADNVIDAELVDADGRLLDRTTMGEGLFWAIRGGGGGSFGIVISWTVTLVPVPTVVSVFTVHRLLLRRGGDGEQSLLRLLTKWQTVAHALPDDLFVKATMEPKTIDSRRRPLVVFKSLFLGNCSNLITPIHHHLPELAINPTDCREMSWLQSMLYFYGYTNDQPAEVLLDRTLQPKDYYKIKFDYLTSPIPEAGLKELLTKIVQDNGGSIDIDPQGGRMSEIPESDTPYAHRRGYLYNMQYFVKWGGDKNVSYEDDHLGWVRGVHDAMTPYVSKNPRAAYINFRDLDLGQNVEGNTSYEEAKLWGKKYFRRLAIVKGEVDPDQLFWSEQSIPPLVVGTRNDGLVSDS</sequence>
<protein>
    <recommendedName>
        <fullName evidence="8">FAD-binding PCMH-type domain-containing protein</fullName>
    </recommendedName>
</protein>
<dbReference type="InterPro" id="IPR006093">
    <property type="entry name" value="Oxy_OxRdtase_FAD_BS"/>
</dbReference>